<feature type="transmembrane region" description="Helical" evidence="1">
    <location>
        <begin position="73"/>
        <end position="94"/>
    </location>
</feature>
<dbReference type="Proteomes" id="UP001497623">
    <property type="component" value="Unassembled WGS sequence"/>
</dbReference>
<dbReference type="EMBL" id="CAXKWB010003535">
    <property type="protein sequence ID" value="CAL4069457.1"/>
    <property type="molecule type" value="Genomic_DNA"/>
</dbReference>
<keyword evidence="3" id="KW-1185">Reference proteome</keyword>
<evidence type="ECO:0000313" key="3">
    <source>
        <dbReference type="Proteomes" id="UP001497623"/>
    </source>
</evidence>
<dbReference type="AlphaFoldDB" id="A0AAV2Q4N5"/>
<accession>A0AAV2Q4N5</accession>
<gene>
    <name evidence="2" type="ORF">MNOR_LOCUS7853</name>
</gene>
<name>A0AAV2Q4N5_MEGNR</name>
<sequence>NISPYVQDDTNRFQTSSNGSICSINTIEIPTQDTHESNDNIGKQNKEFPTSEKTIKSFKSETKKESDVEMSITLIWCILVEGVVITGCGVAYYLNRNEQAKNYFVSWLSCSSFNFIIYNIRIPAFRKRTMDIILTIPRKLANAVSRKIFGHLKSIILDAWYSAYGWCSCKTGSWDNGNS</sequence>
<protein>
    <submittedName>
        <fullName evidence="2">Uncharacterized protein</fullName>
    </submittedName>
</protein>
<reference evidence="2 3" key="1">
    <citation type="submission" date="2024-05" db="EMBL/GenBank/DDBJ databases">
        <authorList>
            <person name="Wallberg A."/>
        </authorList>
    </citation>
    <scope>NUCLEOTIDE SEQUENCE [LARGE SCALE GENOMIC DNA]</scope>
</reference>
<proteinExistence type="predicted"/>
<evidence type="ECO:0000256" key="1">
    <source>
        <dbReference type="SAM" id="Phobius"/>
    </source>
</evidence>
<evidence type="ECO:0000313" key="2">
    <source>
        <dbReference type="EMBL" id="CAL4069457.1"/>
    </source>
</evidence>
<comment type="caution">
    <text evidence="2">The sequence shown here is derived from an EMBL/GenBank/DDBJ whole genome shotgun (WGS) entry which is preliminary data.</text>
</comment>
<keyword evidence="1" id="KW-0472">Membrane</keyword>
<feature type="non-terminal residue" evidence="2">
    <location>
        <position position="1"/>
    </location>
</feature>
<organism evidence="2 3">
    <name type="scientific">Meganyctiphanes norvegica</name>
    <name type="common">Northern krill</name>
    <name type="synonym">Thysanopoda norvegica</name>
    <dbReference type="NCBI Taxonomy" id="48144"/>
    <lineage>
        <taxon>Eukaryota</taxon>
        <taxon>Metazoa</taxon>
        <taxon>Ecdysozoa</taxon>
        <taxon>Arthropoda</taxon>
        <taxon>Crustacea</taxon>
        <taxon>Multicrustacea</taxon>
        <taxon>Malacostraca</taxon>
        <taxon>Eumalacostraca</taxon>
        <taxon>Eucarida</taxon>
        <taxon>Euphausiacea</taxon>
        <taxon>Euphausiidae</taxon>
        <taxon>Meganyctiphanes</taxon>
    </lineage>
</organism>
<keyword evidence="1" id="KW-0812">Transmembrane</keyword>
<keyword evidence="1" id="KW-1133">Transmembrane helix</keyword>
<feature type="transmembrane region" description="Helical" evidence="1">
    <location>
        <begin position="100"/>
        <end position="120"/>
    </location>
</feature>